<feature type="region of interest" description="Disordered" evidence="1">
    <location>
        <begin position="401"/>
        <end position="458"/>
    </location>
</feature>
<accession>A0ABV4C974</accession>
<dbReference type="InterPro" id="IPR000719">
    <property type="entry name" value="Prot_kinase_dom"/>
</dbReference>
<organism evidence="3 4">
    <name type="scientific">Mycobacterium servetii</name>
    <dbReference type="NCBI Taxonomy" id="3237418"/>
    <lineage>
        <taxon>Bacteria</taxon>
        <taxon>Bacillati</taxon>
        <taxon>Actinomycetota</taxon>
        <taxon>Actinomycetes</taxon>
        <taxon>Mycobacteriales</taxon>
        <taxon>Mycobacteriaceae</taxon>
        <taxon>Mycobacterium</taxon>
    </lineage>
</organism>
<evidence type="ECO:0000313" key="4">
    <source>
        <dbReference type="Proteomes" id="UP001564760"/>
    </source>
</evidence>
<reference evidence="3 4" key="1">
    <citation type="submission" date="2024-08" db="EMBL/GenBank/DDBJ databases">
        <title>Mycobacterium servetensis sp. nov., a novel rapid-growing mycobacterial species recovered from a human patient in Zaragoza, Spain.</title>
        <authorList>
            <person name="Tristancho-Baro A.I."/>
            <person name="Buenestado-Serrano S."/>
            <person name="Garcia De Viedma D."/>
            <person name="Milagro-Beamonte A."/>
            <person name="Burillo N."/>
            <person name="Sanz S."/>
            <person name="Lopez-Calleja A.I."/>
            <person name="Penas-Utrilla D."/>
            <person name="Guardingo M."/>
            <person name="Garcia M.J."/>
            <person name="Vinuelas-Bayon J."/>
        </authorList>
    </citation>
    <scope>NUCLEOTIDE SEQUENCE [LARGE SCALE GENOMIC DNA]</scope>
    <source>
        <strain evidence="4">HUMS_12744610</strain>
    </source>
</reference>
<gene>
    <name evidence="3" type="ORF">AB8998_31065</name>
</gene>
<evidence type="ECO:0000256" key="1">
    <source>
        <dbReference type="SAM" id="MobiDB-lite"/>
    </source>
</evidence>
<feature type="domain" description="Protein kinase" evidence="2">
    <location>
        <begin position="11"/>
        <end position="285"/>
    </location>
</feature>
<dbReference type="Gene3D" id="1.10.510.10">
    <property type="entry name" value="Transferase(Phosphotransferase) domain 1"/>
    <property type="match status" value="1"/>
</dbReference>
<dbReference type="PROSITE" id="PS50011">
    <property type="entry name" value="PROTEIN_KINASE_DOM"/>
    <property type="match status" value="1"/>
</dbReference>
<feature type="compositionally biased region" description="Pro residues" evidence="1">
    <location>
        <begin position="290"/>
        <end position="364"/>
    </location>
</feature>
<evidence type="ECO:0000313" key="3">
    <source>
        <dbReference type="EMBL" id="MEY8019094.1"/>
    </source>
</evidence>
<sequence length="555" mass="59462">MTKSIELSRISATLVKISQGGQGVVYKAPQISIPFAKSMVYKEYKQAALAALDVNALKAMPACLESLPYGEGARLISIAAWPCRVVEDNGRATGFVMPTIPDEFFTDFWTVKGPSKIAAEFQHLLNEPHVLARSFGGQMISDRQRYGLLRSLVSALTFLHGHGICVGDLSPKNLLFSLSGNNPETYFIDCDAMRVNGVSLTTQLETPGWEVPTGEEKATTFSDRYKLGLLALRLIVGSQDAKDPARLPASVHPVLRQVITNTLTQPAANRPNLSTWDSALEQAWQAAPVNAPPPPPPPPTPRVIPVQVIPPPSPPSAIPMHGMPPPAPIPVVQPRNPPGMPTPQYYPQPPTPSPQYYPQPPTPSPQYSKSSGKLAWLLVPVVFGALVLAAKFDPAWFSDSAQAADKRTTASTTTRTTAPTWTSTSTVPPRTTTTSPTPVNVIPPPGASGPDPTGESCSGGYSLTDRSGWATKAIRGTARTSCKFTESVLIAYWNTFGEPSRERRDMEVAGSVRCDSVAGASCAPGGRLYEVTCQADAGEDWITCEGGVGAEVYLY</sequence>
<keyword evidence="4" id="KW-1185">Reference proteome</keyword>
<proteinExistence type="predicted"/>
<dbReference type="InterPro" id="IPR011009">
    <property type="entry name" value="Kinase-like_dom_sf"/>
</dbReference>
<protein>
    <recommendedName>
        <fullName evidence="2">Protein kinase domain-containing protein</fullName>
    </recommendedName>
</protein>
<dbReference type="SUPFAM" id="SSF56112">
    <property type="entry name" value="Protein kinase-like (PK-like)"/>
    <property type="match status" value="1"/>
</dbReference>
<comment type="caution">
    <text evidence="3">The sequence shown here is derived from an EMBL/GenBank/DDBJ whole genome shotgun (WGS) entry which is preliminary data.</text>
</comment>
<name>A0ABV4C974_9MYCO</name>
<dbReference type="RefSeq" id="WP_369742119.1">
    <property type="nucleotide sequence ID" value="NZ_JBGEDP010000003.1"/>
</dbReference>
<dbReference type="Proteomes" id="UP001564760">
    <property type="component" value="Unassembled WGS sequence"/>
</dbReference>
<evidence type="ECO:0000259" key="2">
    <source>
        <dbReference type="PROSITE" id="PS50011"/>
    </source>
</evidence>
<feature type="region of interest" description="Disordered" evidence="1">
    <location>
        <begin position="287"/>
        <end position="370"/>
    </location>
</feature>
<dbReference type="EMBL" id="JBGEDP010000003">
    <property type="protein sequence ID" value="MEY8019094.1"/>
    <property type="molecule type" value="Genomic_DNA"/>
</dbReference>
<feature type="compositionally biased region" description="Low complexity" evidence="1">
    <location>
        <begin position="409"/>
        <end position="439"/>
    </location>
</feature>